<feature type="compositionally biased region" description="Basic and acidic residues" evidence="3">
    <location>
        <begin position="154"/>
        <end position="165"/>
    </location>
</feature>
<dbReference type="InterPro" id="IPR002483">
    <property type="entry name" value="PWI_dom"/>
</dbReference>
<dbReference type="Pfam" id="PF01480">
    <property type="entry name" value="PWI"/>
    <property type="match status" value="1"/>
</dbReference>
<evidence type="ECO:0008006" key="8">
    <source>
        <dbReference type="Google" id="ProtNLM"/>
    </source>
</evidence>
<organism evidence="6 7">
    <name type="scientific">Linum tenue</name>
    <dbReference type="NCBI Taxonomy" id="586396"/>
    <lineage>
        <taxon>Eukaryota</taxon>
        <taxon>Viridiplantae</taxon>
        <taxon>Streptophyta</taxon>
        <taxon>Embryophyta</taxon>
        <taxon>Tracheophyta</taxon>
        <taxon>Spermatophyta</taxon>
        <taxon>Magnoliopsida</taxon>
        <taxon>eudicotyledons</taxon>
        <taxon>Gunneridae</taxon>
        <taxon>Pentapetalae</taxon>
        <taxon>rosids</taxon>
        <taxon>fabids</taxon>
        <taxon>Malpighiales</taxon>
        <taxon>Linaceae</taxon>
        <taxon>Linum</taxon>
    </lineage>
</organism>
<dbReference type="InterPro" id="IPR035979">
    <property type="entry name" value="RBD_domain_sf"/>
</dbReference>
<keyword evidence="7" id="KW-1185">Reference proteome</keyword>
<dbReference type="InterPro" id="IPR034268">
    <property type="entry name" value="RBM25_RRM"/>
</dbReference>
<dbReference type="Gene3D" id="3.30.70.330">
    <property type="match status" value="1"/>
</dbReference>
<evidence type="ECO:0000256" key="1">
    <source>
        <dbReference type="ARBA" id="ARBA00022664"/>
    </source>
</evidence>
<sequence length="586" mass="68435">MARYPSPYPAMIRPIFTPRPPGAPVILPMTRPLVPSIPGVRPIIPPIMRPVIPSVTPAEKPQTTVYVGKISPTVENDFMLSLLQSCGTVKSWKRAQDPSDGTPRGFGFCEFENAEGVLRALRLLSKFNIDGQELVLNVNQATREYLDRYVEKKTENSKNLREGGAKQDVAPNNAEKTEPSESSEKAGTMKSSPDVSESDNEKADKGGHDLANFGIVTNEDKEGDKAAQEKLYNMIEERLKTKPLPPPPPPPPPPQLLIDGSGNPNTEQTKSRDGDSETDALKSAEEKNNDEMIGDYKAASEHERPEVSSPDRNRRYDRRGRDKERDLKREKEREIERYERETERERIRKERELRRKVEDAEREYEERLRDWEYREREKEKQRQYEKEREKERDRKRKKEILHDEEDEDDDSGKRWRRSVIEERRKKRQRESGRRDKNDEDSNHRSREENREKSGRDRDRDHGLDKVKTPDKQKLLDAKQLIDMIPKTKDELFSYEINWTVYDKHSLHDRMRPWISKKITEFLGEEETTLVDYIVSSTREHVKAAQMLEMLQSILDDEAEMFVLKMWRMLIFEIKKVESGLGLKSKP</sequence>
<dbReference type="SUPFAM" id="SSF54928">
    <property type="entry name" value="RNA-binding domain, RBD"/>
    <property type="match status" value="1"/>
</dbReference>
<evidence type="ECO:0000313" key="6">
    <source>
        <dbReference type="EMBL" id="CAI0386384.1"/>
    </source>
</evidence>
<evidence type="ECO:0000256" key="2">
    <source>
        <dbReference type="PROSITE-ProRule" id="PRU00176"/>
    </source>
</evidence>
<dbReference type="SMART" id="SM00360">
    <property type="entry name" value="RRM"/>
    <property type="match status" value="1"/>
</dbReference>
<dbReference type="InterPro" id="IPR012677">
    <property type="entry name" value="Nucleotide-bd_a/b_plait_sf"/>
</dbReference>
<dbReference type="EMBL" id="CAMGYJ010000002">
    <property type="protein sequence ID" value="CAI0386384.1"/>
    <property type="molecule type" value="Genomic_DNA"/>
</dbReference>
<dbReference type="InterPro" id="IPR036483">
    <property type="entry name" value="PWI_dom_sf"/>
</dbReference>
<proteinExistence type="predicted"/>
<feature type="compositionally biased region" description="Basic and acidic residues" evidence="3">
    <location>
        <begin position="175"/>
        <end position="184"/>
    </location>
</feature>
<evidence type="ECO:0000259" key="5">
    <source>
        <dbReference type="PROSITE" id="PS51025"/>
    </source>
</evidence>
<feature type="compositionally biased region" description="Basic and acidic residues" evidence="3">
    <location>
        <begin position="199"/>
        <end position="208"/>
    </location>
</feature>
<dbReference type="GO" id="GO:0003723">
    <property type="term" value="F:RNA binding"/>
    <property type="evidence" value="ECO:0007669"/>
    <property type="project" value="UniProtKB-UniRule"/>
</dbReference>
<feature type="domain" description="PWI" evidence="5">
    <location>
        <begin position="489"/>
        <end position="586"/>
    </location>
</feature>
<protein>
    <recommendedName>
        <fullName evidence="8">RNA-binding protein 25</fullName>
    </recommendedName>
</protein>
<gene>
    <name evidence="6" type="ORF">LITE_LOCUS5099</name>
</gene>
<feature type="compositionally biased region" description="Basic and acidic residues" evidence="3">
    <location>
        <begin position="298"/>
        <end position="392"/>
    </location>
</feature>
<feature type="compositionally biased region" description="Basic and acidic residues" evidence="3">
    <location>
        <begin position="269"/>
        <end position="290"/>
    </location>
</feature>
<dbReference type="PROSITE" id="PS50102">
    <property type="entry name" value="RRM"/>
    <property type="match status" value="1"/>
</dbReference>
<dbReference type="GO" id="GO:0006397">
    <property type="term" value="P:mRNA processing"/>
    <property type="evidence" value="ECO:0007669"/>
    <property type="project" value="UniProtKB-KW"/>
</dbReference>
<dbReference type="AlphaFoldDB" id="A0AAV0HM97"/>
<dbReference type="SUPFAM" id="SSF101233">
    <property type="entry name" value="PWI domain"/>
    <property type="match status" value="1"/>
</dbReference>
<dbReference type="InterPro" id="IPR053294">
    <property type="entry name" value="RBM_PWI_domain"/>
</dbReference>
<reference evidence="6" key="1">
    <citation type="submission" date="2022-08" db="EMBL/GenBank/DDBJ databases">
        <authorList>
            <person name="Gutierrez-Valencia J."/>
        </authorList>
    </citation>
    <scope>NUCLEOTIDE SEQUENCE</scope>
</reference>
<dbReference type="PROSITE" id="PS51025">
    <property type="entry name" value="PWI"/>
    <property type="match status" value="1"/>
</dbReference>
<dbReference type="PANTHER" id="PTHR47334">
    <property type="entry name" value="SPLICING FACTOR PWI DOMAIN-CONTAINING PROTEIN / RNA RECOGNITION MOTIF (RRM)-CONTAINING PROTEIN"/>
    <property type="match status" value="1"/>
</dbReference>
<accession>A0AAV0HM97</accession>
<comment type="caution">
    <text evidence="6">The sequence shown here is derived from an EMBL/GenBank/DDBJ whole genome shotgun (WGS) entry which is preliminary data.</text>
</comment>
<feature type="region of interest" description="Disordered" evidence="3">
    <location>
        <begin position="154"/>
        <end position="414"/>
    </location>
</feature>
<feature type="domain" description="RRM" evidence="4">
    <location>
        <begin position="63"/>
        <end position="143"/>
    </location>
</feature>
<dbReference type="PANTHER" id="PTHR47334:SF2">
    <property type="entry name" value="RNA-BINDING MOTIF PROTEIN 25"/>
    <property type="match status" value="1"/>
</dbReference>
<dbReference type="InterPro" id="IPR000504">
    <property type="entry name" value="RRM_dom"/>
</dbReference>
<feature type="compositionally biased region" description="Basic and acidic residues" evidence="3">
    <location>
        <begin position="218"/>
        <end position="228"/>
    </location>
</feature>
<evidence type="ECO:0000313" key="7">
    <source>
        <dbReference type="Proteomes" id="UP001154282"/>
    </source>
</evidence>
<evidence type="ECO:0000256" key="3">
    <source>
        <dbReference type="SAM" id="MobiDB-lite"/>
    </source>
</evidence>
<dbReference type="Proteomes" id="UP001154282">
    <property type="component" value="Unassembled WGS sequence"/>
</dbReference>
<dbReference type="Pfam" id="PF00076">
    <property type="entry name" value="RRM_1"/>
    <property type="match status" value="1"/>
</dbReference>
<keyword evidence="2" id="KW-0694">RNA-binding</keyword>
<dbReference type="FunFam" id="1.20.1390.10:FF:000008">
    <property type="entry name" value="RNA Binding Motif protein homolog"/>
    <property type="match status" value="1"/>
</dbReference>
<dbReference type="CDD" id="cd12446">
    <property type="entry name" value="RRM_RBM25"/>
    <property type="match status" value="1"/>
</dbReference>
<name>A0AAV0HM97_9ROSI</name>
<feature type="region of interest" description="Disordered" evidence="3">
    <location>
        <begin position="426"/>
        <end position="471"/>
    </location>
</feature>
<dbReference type="SMART" id="SM00311">
    <property type="entry name" value="PWI"/>
    <property type="match status" value="1"/>
</dbReference>
<keyword evidence="1" id="KW-0507">mRNA processing</keyword>
<dbReference type="Gene3D" id="1.20.1390.10">
    <property type="entry name" value="PWI domain"/>
    <property type="match status" value="1"/>
</dbReference>
<feature type="compositionally biased region" description="Pro residues" evidence="3">
    <location>
        <begin position="243"/>
        <end position="255"/>
    </location>
</feature>
<evidence type="ECO:0000259" key="4">
    <source>
        <dbReference type="PROSITE" id="PS50102"/>
    </source>
</evidence>